<feature type="domain" description="RNase H type-1" evidence="1">
    <location>
        <begin position="8"/>
        <end position="52"/>
    </location>
</feature>
<dbReference type="STRING" id="81972.D7M6L3"/>
<dbReference type="eggNOG" id="KOG1075">
    <property type="taxonomic scope" value="Eukaryota"/>
</dbReference>
<dbReference type="AlphaFoldDB" id="D7M6L3"/>
<gene>
    <name evidence="2" type="ORF">ARALYDRAFT_909429</name>
</gene>
<name>D7M6L3_ARALL</name>
<keyword evidence="3" id="KW-1185">Reference proteome</keyword>
<protein>
    <recommendedName>
        <fullName evidence="1">RNase H type-1 domain-containing protein</fullName>
    </recommendedName>
</protein>
<dbReference type="InterPro" id="IPR002156">
    <property type="entry name" value="RNaseH_domain"/>
</dbReference>
<dbReference type="GO" id="GO:0004523">
    <property type="term" value="F:RNA-DNA hybrid ribonuclease activity"/>
    <property type="evidence" value="ECO:0007669"/>
    <property type="project" value="InterPro"/>
</dbReference>
<dbReference type="Proteomes" id="UP000008694">
    <property type="component" value="Unassembled WGS sequence"/>
</dbReference>
<evidence type="ECO:0000313" key="3">
    <source>
        <dbReference type="Proteomes" id="UP000008694"/>
    </source>
</evidence>
<reference evidence="3" key="1">
    <citation type="journal article" date="2011" name="Nat. Genet.">
        <title>The Arabidopsis lyrata genome sequence and the basis of rapid genome size change.</title>
        <authorList>
            <person name="Hu T.T."/>
            <person name="Pattyn P."/>
            <person name="Bakker E.G."/>
            <person name="Cao J."/>
            <person name="Cheng J.-F."/>
            <person name="Clark R.M."/>
            <person name="Fahlgren N."/>
            <person name="Fawcett J.A."/>
            <person name="Grimwood J."/>
            <person name="Gundlach H."/>
            <person name="Haberer G."/>
            <person name="Hollister J.D."/>
            <person name="Ossowski S."/>
            <person name="Ottilar R.P."/>
            <person name="Salamov A.A."/>
            <person name="Schneeberger K."/>
            <person name="Spannagl M."/>
            <person name="Wang X."/>
            <person name="Yang L."/>
            <person name="Nasrallah M.E."/>
            <person name="Bergelson J."/>
            <person name="Carrington J.C."/>
            <person name="Gaut B.S."/>
            <person name="Schmutz J."/>
            <person name="Mayer K.F.X."/>
            <person name="Van de Peer Y."/>
            <person name="Grigoriev I.V."/>
            <person name="Nordborg M."/>
            <person name="Weigel D."/>
            <person name="Guo Y.-L."/>
        </authorList>
    </citation>
    <scope>NUCLEOTIDE SEQUENCE [LARGE SCALE GENOMIC DNA]</scope>
    <source>
        <strain evidence="3">cv. MN47</strain>
    </source>
</reference>
<dbReference type="HOGENOM" id="CLU_2593020_0_0_1"/>
<dbReference type="EMBL" id="GL348718">
    <property type="protein sequence ID" value="EFH49939.1"/>
    <property type="molecule type" value="Genomic_DNA"/>
</dbReference>
<sequence>MGWIKCSYDASYNEGDRASGIGWIYRNTNKQFLKAGIGEFHGRSTPKEAECKVYGSYKQHEQMDTGKFSLKRTTRTSTTC</sequence>
<evidence type="ECO:0000259" key="1">
    <source>
        <dbReference type="Pfam" id="PF13456"/>
    </source>
</evidence>
<proteinExistence type="predicted"/>
<dbReference type="Pfam" id="PF13456">
    <property type="entry name" value="RVT_3"/>
    <property type="match status" value="1"/>
</dbReference>
<dbReference type="Gramene" id="scaffold_601486.1">
    <property type="protein sequence ID" value="scaffold_601486.1"/>
    <property type="gene ID" value="scaffold_601486.1"/>
</dbReference>
<dbReference type="GO" id="GO:0003676">
    <property type="term" value="F:nucleic acid binding"/>
    <property type="evidence" value="ECO:0007669"/>
    <property type="project" value="InterPro"/>
</dbReference>
<accession>D7M6L3</accession>
<organism evidence="3">
    <name type="scientific">Arabidopsis lyrata subsp. lyrata</name>
    <name type="common">Lyre-leaved rock-cress</name>
    <dbReference type="NCBI Taxonomy" id="81972"/>
    <lineage>
        <taxon>Eukaryota</taxon>
        <taxon>Viridiplantae</taxon>
        <taxon>Streptophyta</taxon>
        <taxon>Embryophyta</taxon>
        <taxon>Tracheophyta</taxon>
        <taxon>Spermatophyta</taxon>
        <taxon>Magnoliopsida</taxon>
        <taxon>eudicotyledons</taxon>
        <taxon>Gunneridae</taxon>
        <taxon>Pentapetalae</taxon>
        <taxon>rosids</taxon>
        <taxon>malvids</taxon>
        <taxon>Brassicales</taxon>
        <taxon>Brassicaceae</taxon>
        <taxon>Camelineae</taxon>
        <taxon>Arabidopsis</taxon>
    </lineage>
</organism>
<evidence type="ECO:0000313" key="2">
    <source>
        <dbReference type="EMBL" id="EFH49939.1"/>
    </source>
</evidence>